<gene>
    <name evidence="16" type="ORF">B8V81_1477</name>
</gene>
<keyword evidence="4" id="KW-1003">Cell membrane</keyword>
<dbReference type="RefSeq" id="WP_052333612.1">
    <property type="nucleotide sequence ID" value="NZ_BIMM01000060.1"/>
</dbReference>
<evidence type="ECO:0000256" key="1">
    <source>
        <dbReference type="ARBA" id="ARBA00000085"/>
    </source>
</evidence>
<keyword evidence="11 14" id="KW-1133">Transmembrane helix</keyword>
<dbReference type="GO" id="GO:0005524">
    <property type="term" value="F:ATP binding"/>
    <property type="evidence" value="ECO:0007669"/>
    <property type="project" value="UniProtKB-KW"/>
</dbReference>
<evidence type="ECO:0000256" key="10">
    <source>
        <dbReference type="ARBA" id="ARBA00022840"/>
    </source>
</evidence>
<keyword evidence="13 14" id="KW-0472">Membrane</keyword>
<evidence type="ECO:0000256" key="8">
    <source>
        <dbReference type="ARBA" id="ARBA00022741"/>
    </source>
</evidence>
<evidence type="ECO:0000256" key="14">
    <source>
        <dbReference type="SAM" id="Phobius"/>
    </source>
</evidence>
<dbReference type="SUPFAM" id="SSF55874">
    <property type="entry name" value="ATPase domain of HSP90 chaperone/DNA topoisomerase II/histidine kinase"/>
    <property type="match status" value="1"/>
</dbReference>
<dbReference type="GO" id="GO:0005886">
    <property type="term" value="C:plasma membrane"/>
    <property type="evidence" value="ECO:0007669"/>
    <property type="project" value="UniProtKB-SubCell"/>
</dbReference>
<evidence type="ECO:0000256" key="13">
    <source>
        <dbReference type="ARBA" id="ARBA00023136"/>
    </source>
</evidence>
<name>A0A2N5NA94_9BACL</name>
<proteinExistence type="predicted"/>
<dbReference type="SMART" id="SM00387">
    <property type="entry name" value="HATPase_c"/>
    <property type="match status" value="1"/>
</dbReference>
<sequence>MSRKNGGASAAGSSSDRRLRRTLLALGLYARGQLAAAAVLALALGAGSVIWYLERTGIGQRMDWSNLLYFWLLSAAVGATAFGIGFLRQRSYLDALLRLSEAPGWRPLQGAATAEQRQTARMLEGLSRLAQDRLQAHDRERELHRHFVYQWVHHMKTPVSVIDLIAQSQAAKAGLGQDELRELTDSLREETDRLARGLEQMLHTARLEEFALDLHPRRVALHEAAREAVNQHKRLLIAAGVYPRIEGEAWAETDGKWVLFLLVQLVGNAVKYSKPKPGSKRLDIAIGAGEDGAAWIEVADEGIGIPAQDVPRVFDPFFTGENGRRTEESTGMGLYLCRQVAAKLGLTLELRSEEGRGTTVRIGFEGRAIHNLTRL</sequence>
<dbReference type="InterPro" id="IPR003594">
    <property type="entry name" value="HATPase_dom"/>
</dbReference>
<evidence type="ECO:0000256" key="7">
    <source>
        <dbReference type="ARBA" id="ARBA00022692"/>
    </source>
</evidence>
<comment type="catalytic activity">
    <reaction evidence="1">
        <text>ATP + protein L-histidine = ADP + protein N-phospho-L-histidine.</text>
        <dbReference type="EC" id="2.7.13.3"/>
    </reaction>
</comment>
<evidence type="ECO:0000256" key="4">
    <source>
        <dbReference type="ARBA" id="ARBA00022475"/>
    </source>
</evidence>
<keyword evidence="12" id="KW-0902">Two-component regulatory system</keyword>
<evidence type="ECO:0000313" key="16">
    <source>
        <dbReference type="EMBL" id="PLT47253.1"/>
    </source>
</evidence>
<comment type="subcellular location">
    <subcellularLocation>
        <location evidence="2">Cell membrane</location>
        <topology evidence="2">Multi-pass membrane protein</topology>
    </subcellularLocation>
</comment>
<evidence type="ECO:0000256" key="5">
    <source>
        <dbReference type="ARBA" id="ARBA00022553"/>
    </source>
</evidence>
<dbReference type="PANTHER" id="PTHR45453:SF2">
    <property type="entry name" value="HISTIDINE KINASE"/>
    <property type="match status" value="1"/>
</dbReference>
<protein>
    <recommendedName>
        <fullName evidence="3">histidine kinase</fullName>
        <ecNumber evidence="3">2.7.13.3</ecNumber>
    </recommendedName>
</protein>
<dbReference type="CDD" id="cd00082">
    <property type="entry name" value="HisKA"/>
    <property type="match status" value="1"/>
</dbReference>
<keyword evidence="6" id="KW-0808">Transferase</keyword>
<dbReference type="Gene3D" id="3.30.565.10">
    <property type="entry name" value="Histidine kinase-like ATPase, C-terminal domain"/>
    <property type="match status" value="1"/>
</dbReference>
<dbReference type="GO" id="GO:0004721">
    <property type="term" value="F:phosphoprotein phosphatase activity"/>
    <property type="evidence" value="ECO:0007669"/>
    <property type="project" value="TreeGrafter"/>
</dbReference>
<dbReference type="InterPro" id="IPR004358">
    <property type="entry name" value="Sig_transdc_His_kin-like_C"/>
</dbReference>
<keyword evidence="7 14" id="KW-0812">Transmembrane</keyword>
<dbReference type="Pfam" id="PF00512">
    <property type="entry name" value="HisKA"/>
    <property type="match status" value="1"/>
</dbReference>
<keyword evidence="9 16" id="KW-0418">Kinase</keyword>
<comment type="caution">
    <text evidence="16">The sequence shown here is derived from an EMBL/GenBank/DDBJ whole genome shotgun (WGS) entry which is preliminary data.</text>
</comment>
<dbReference type="Gene3D" id="1.10.287.130">
    <property type="match status" value="1"/>
</dbReference>
<dbReference type="GO" id="GO:0016036">
    <property type="term" value="P:cellular response to phosphate starvation"/>
    <property type="evidence" value="ECO:0007669"/>
    <property type="project" value="TreeGrafter"/>
</dbReference>
<dbReference type="AlphaFoldDB" id="A0A2N5NA94"/>
<evidence type="ECO:0000259" key="15">
    <source>
        <dbReference type="PROSITE" id="PS50109"/>
    </source>
</evidence>
<dbReference type="GO" id="GO:0000155">
    <property type="term" value="F:phosphorelay sensor kinase activity"/>
    <property type="evidence" value="ECO:0007669"/>
    <property type="project" value="InterPro"/>
</dbReference>
<evidence type="ECO:0000256" key="6">
    <source>
        <dbReference type="ARBA" id="ARBA00022679"/>
    </source>
</evidence>
<organism evidence="16 17">
    <name type="scientific">Paenibacillus pasadenensis</name>
    <dbReference type="NCBI Taxonomy" id="217090"/>
    <lineage>
        <taxon>Bacteria</taxon>
        <taxon>Bacillati</taxon>
        <taxon>Bacillota</taxon>
        <taxon>Bacilli</taxon>
        <taxon>Bacillales</taxon>
        <taxon>Paenibacillaceae</taxon>
        <taxon>Paenibacillus</taxon>
    </lineage>
</organism>
<keyword evidence="8" id="KW-0547">Nucleotide-binding</keyword>
<evidence type="ECO:0000313" key="17">
    <source>
        <dbReference type="Proteomes" id="UP000234789"/>
    </source>
</evidence>
<keyword evidence="5" id="KW-0597">Phosphoprotein</keyword>
<dbReference type="InterPro" id="IPR036890">
    <property type="entry name" value="HATPase_C_sf"/>
</dbReference>
<dbReference type="InterPro" id="IPR050351">
    <property type="entry name" value="BphY/WalK/GraS-like"/>
</dbReference>
<dbReference type="EMBL" id="NFEZ01000003">
    <property type="protein sequence ID" value="PLT47253.1"/>
    <property type="molecule type" value="Genomic_DNA"/>
</dbReference>
<evidence type="ECO:0000256" key="2">
    <source>
        <dbReference type="ARBA" id="ARBA00004651"/>
    </source>
</evidence>
<evidence type="ECO:0000256" key="12">
    <source>
        <dbReference type="ARBA" id="ARBA00023012"/>
    </source>
</evidence>
<dbReference type="SMART" id="SM00388">
    <property type="entry name" value="HisKA"/>
    <property type="match status" value="1"/>
</dbReference>
<keyword evidence="10" id="KW-0067">ATP-binding</keyword>
<dbReference type="PRINTS" id="PR00344">
    <property type="entry name" value="BCTRLSENSOR"/>
</dbReference>
<keyword evidence="17" id="KW-1185">Reference proteome</keyword>
<reference evidence="16 17" key="1">
    <citation type="submission" date="2017-05" db="EMBL/GenBank/DDBJ databases">
        <title>Functional genome analysis of Paenibacillus pasadenensis strain R16: insights on endophytic life style and antifungal activity.</title>
        <authorList>
            <person name="Passera A."/>
            <person name="Marcolungo L."/>
            <person name="Casati P."/>
            <person name="Brasca M."/>
            <person name="Quaglino F."/>
            <person name="Delledonne M."/>
        </authorList>
    </citation>
    <scope>NUCLEOTIDE SEQUENCE [LARGE SCALE GENOMIC DNA]</scope>
    <source>
        <strain evidence="16 17">R16</strain>
    </source>
</reference>
<feature type="transmembrane region" description="Helical" evidence="14">
    <location>
        <begin position="28"/>
        <end position="53"/>
    </location>
</feature>
<evidence type="ECO:0000256" key="11">
    <source>
        <dbReference type="ARBA" id="ARBA00022989"/>
    </source>
</evidence>
<dbReference type="InterPro" id="IPR005467">
    <property type="entry name" value="His_kinase_dom"/>
</dbReference>
<dbReference type="EC" id="2.7.13.3" evidence="3"/>
<feature type="domain" description="Histidine kinase" evidence="15">
    <location>
        <begin position="150"/>
        <end position="368"/>
    </location>
</feature>
<accession>A0A2N5NA94</accession>
<evidence type="ECO:0000256" key="3">
    <source>
        <dbReference type="ARBA" id="ARBA00012438"/>
    </source>
</evidence>
<dbReference type="Proteomes" id="UP000234789">
    <property type="component" value="Unassembled WGS sequence"/>
</dbReference>
<evidence type="ECO:0000256" key="9">
    <source>
        <dbReference type="ARBA" id="ARBA00022777"/>
    </source>
</evidence>
<dbReference type="PANTHER" id="PTHR45453">
    <property type="entry name" value="PHOSPHATE REGULON SENSOR PROTEIN PHOR"/>
    <property type="match status" value="1"/>
</dbReference>
<dbReference type="InterPro" id="IPR036097">
    <property type="entry name" value="HisK_dim/P_sf"/>
</dbReference>
<feature type="transmembrane region" description="Helical" evidence="14">
    <location>
        <begin position="68"/>
        <end position="87"/>
    </location>
</feature>
<dbReference type="Pfam" id="PF02518">
    <property type="entry name" value="HATPase_c"/>
    <property type="match status" value="1"/>
</dbReference>
<dbReference type="SUPFAM" id="SSF47384">
    <property type="entry name" value="Homodimeric domain of signal transducing histidine kinase"/>
    <property type="match status" value="1"/>
</dbReference>
<dbReference type="PROSITE" id="PS50109">
    <property type="entry name" value="HIS_KIN"/>
    <property type="match status" value="1"/>
</dbReference>
<dbReference type="InterPro" id="IPR003661">
    <property type="entry name" value="HisK_dim/P_dom"/>
</dbReference>